<dbReference type="RefSeq" id="WP_092722551.1">
    <property type="nucleotide sequence ID" value="NZ_FNNO01000003.1"/>
</dbReference>
<keyword evidence="1" id="KW-1133">Transmembrane helix</keyword>
<dbReference type="InterPro" id="IPR012171">
    <property type="entry name" value="Fatty_acid_desaturase"/>
</dbReference>
<dbReference type="GO" id="GO:0016717">
    <property type="term" value="F:oxidoreductase activity, acting on paired donors, with oxidation of a pair of donors resulting in the reduction of molecular oxygen to two molecules of water"/>
    <property type="evidence" value="ECO:0007669"/>
    <property type="project" value="TreeGrafter"/>
</dbReference>
<dbReference type="GO" id="GO:0016020">
    <property type="term" value="C:membrane"/>
    <property type="evidence" value="ECO:0007669"/>
    <property type="project" value="TreeGrafter"/>
</dbReference>
<feature type="transmembrane region" description="Helical" evidence="1">
    <location>
        <begin position="231"/>
        <end position="253"/>
    </location>
</feature>
<reference evidence="3 4" key="1">
    <citation type="submission" date="2016-10" db="EMBL/GenBank/DDBJ databases">
        <authorList>
            <person name="Varghese N."/>
            <person name="Submissions S."/>
        </authorList>
    </citation>
    <scope>NUCLEOTIDE SEQUENCE [LARGE SCALE GENOMIC DNA]</scope>
    <source>
        <strain evidence="3 4">DSM 25353</strain>
    </source>
</reference>
<evidence type="ECO:0000313" key="4">
    <source>
        <dbReference type="Proteomes" id="UP000198711"/>
    </source>
</evidence>
<dbReference type="PANTHER" id="PTHR19353">
    <property type="entry name" value="FATTY ACID DESATURASE 2"/>
    <property type="match status" value="1"/>
</dbReference>
<organism evidence="3 4">
    <name type="scientific">Hydrobacter penzbergensis</name>
    <dbReference type="NCBI Taxonomy" id="1235997"/>
    <lineage>
        <taxon>Bacteria</taxon>
        <taxon>Pseudomonadati</taxon>
        <taxon>Bacteroidota</taxon>
        <taxon>Chitinophagia</taxon>
        <taxon>Chitinophagales</taxon>
        <taxon>Chitinophagaceae</taxon>
        <taxon>Hydrobacter</taxon>
    </lineage>
</organism>
<dbReference type="GO" id="GO:0008610">
    <property type="term" value="P:lipid biosynthetic process"/>
    <property type="evidence" value="ECO:0007669"/>
    <property type="project" value="UniProtKB-ARBA"/>
</dbReference>
<dbReference type="CDD" id="cd03506">
    <property type="entry name" value="Delta6-FADS-like"/>
    <property type="match status" value="1"/>
</dbReference>
<dbReference type="InterPro" id="IPR005804">
    <property type="entry name" value="FA_desaturase_dom"/>
</dbReference>
<evidence type="ECO:0000259" key="2">
    <source>
        <dbReference type="Pfam" id="PF00487"/>
    </source>
</evidence>
<feature type="transmembrane region" description="Helical" evidence="1">
    <location>
        <begin position="205"/>
        <end position="225"/>
    </location>
</feature>
<feature type="transmembrane region" description="Helical" evidence="1">
    <location>
        <begin position="67"/>
        <end position="89"/>
    </location>
</feature>
<proteinExistence type="predicted"/>
<name>A0A8X8IEL4_9BACT</name>
<evidence type="ECO:0000313" key="3">
    <source>
        <dbReference type="EMBL" id="SDW47147.1"/>
    </source>
</evidence>
<dbReference type="Pfam" id="PF00487">
    <property type="entry name" value="FA_desaturase"/>
    <property type="match status" value="1"/>
</dbReference>
<comment type="caution">
    <text evidence="3">The sequence shown here is derived from an EMBL/GenBank/DDBJ whole genome shotgun (WGS) entry which is preliminary data.</text>
</comment>
<feature type="domain" description="Fatty acid desaturase" evidence="2">
    <location>
        <begin position="66"/>
        <end position="338"/>
    </location>
</feature>
<accession>A0A8X8IEL4</accession>
<keyword evidence="1" id="KW-0472">Membrane</keyword>
<dbReference type="EMBL" id="FNNO01000003">
    <property type="protein sequence ID" value="SDW47147.1"/>
    <property type="molecule type" value="Genomic_DNA"/>
</dbReference>
<feature type="transmembrane region" description="Helical" evidence="1">
    <location>
        <begin position="164"/>
        <end position="184"/>
    </location>
</feature>
<protein>
    <submittedName>
        <fullName evidence="3">Linoleoyl-CoA desaturase</fullName>
    </submittedName>
</protein>
<feature type="transmembrane region" description="Helical" evidence="1">
    <location>
        <begin position="101"/>
        <end position="120"/>
    </location>
</feature>
<dbReference type="PIRSF" id="PIRSF015921">
    <property type="entry name" value="FA_sphinglp_des"/>
    <property type="match status" value="1"/>
</dbReference>
<dbReference type="AlphaFoldDB" id="A0A8X8IEL4"/>
<gene>
    <name evidence="3" type="ORF">SAMN05444410_10348</name>
</gene>
<feature type="transmembrane region" description="Helical" evidence="1">
    <location>
        <begin position="41"/>
        <end position="61"/>
    </location>
</feature>
<evidence type="ECO:0000256" key="1">
    <source>
        <dbReference type="SAM" id="Phobius"/>
    </source>
</evidence>
<dbReference type="Proteomes" id="UP000198711">
    <property type="component" value="Unassembled WGS sequence"/>
</dbReference>
<dbReference type="PANTHER" id="PTHR19353:SF19">
    <property type="entry name" value="DELTA(5) FATTY ACID DESATURASE C-RELATED"/>
    <property type="match status" value="1"/>
</dbReference>
<sequence>MSQSVVPKFPAVQKSLHTELKKRVQAYFDEKGIDSTGNPRLFTKALLMVLGFIAVFVHLVFFTPVWYLALGECVVLGGLVAGIGFNVMHDGSHGSFSTNKGWNRIAASSISLLGANHFMWNMKHNMIHHSFTNVDGVDDDIEIGALMRMAPSQKRYKMHRFQHFYFWALYMLLYLFWIFFSDYSKYFSRKIGNVPLKKMSVKDHIEFWGVKLYHILVFVVIPVIFVGWLSWLVGFLVMSLVAGFILSIVFQLAHTVEHTEFPVADTESHKLPDEFAAHQIKTTANFATRNKLVSWLVGGLNFQIEHHLFPKISHIHYPAISEIVRKVCMEYQLQYIEYPSMRQAVAAHVRFLKQMGR</sequence>
<keyword evidence="1" id="KW-0812">Transmembrane</keyword>
<keyword evidence="4" id="KW-1185">Reference proteome</keyword>